<feature type="region of interest" description="Disordered" evidence="1">
    <location>
        <begin position="1"/>
        <end position="23"/>
    </location>
</feature>
<comment type="caution">
    <text evidence="5">The sequence shown here is derived from an EMBL/GenBank/DDBJ whole genome shotgun (WGS) entry which is preliminary data.</text>
</comment>
<proteinExistence type="predicted"/>
<dbReference type="Proteomes" id="UP001300763">
    <property type="component" value="Unassembled WGS sequence"/>
</dbReference>
<dbReference type="Pfam" id="PF20803">
    <property type="entry name" value="PaaX_M"/>
    <property type="match status" value="1"/>
</dbReference>
<feature type="compositionally biased region" description="Basic and acidic residues" evidence="1">
    <location>
        <begin position="1"/>
        <end position="13"/>
    </location>
</feature>
<dbReference type="Gene3D" id="1.20.58.1460">
    <property type="match status" value="1"/>
</dbReference>
<gene>
    <name evidence="5" type="ORF">PGB27_05415</name>
</gene>
<dbReference type="InterPro" id="IPR013225">
    <property type="entry name" value="PaaX_C"/>
</dbReference>
<dbReference type="EMBL" id="JAQZAO010000002">
    <property type="protein sequence ID" value="MDD7964783.1"/>
    <property type="molecule type" value="Genomic_DNA"/>
</dbReference>
<evidence type="ECO:0000313" key="5">
    <source>
        <dbReference type="EMBL" id="MDD7964783.1"/>
    </source>
</evidence>
<evidence type="ECO:0000256" key="1">
    <source>
        <dbReference type="SAM" id="MobiDB-lite"/>
    </source>
</evidence>
<dbReference type="InterPro" id="IPR011965">
    <property type="entry name" value="PaaX_trns_reg"/>
</dbReference>
<protein>
    <submittedName>
        <fullName evidence="5">PaaX family transcriptional regulator C-terminal domain-containing protein</fullName>
    </submittedName>
</protein>
<dbReference type="RefSeq" id="WP_274199318.1">
    <property type="nucleotide sequence ID" value="NZ_JAQZAO010000002.1"/>
</dbReference>
<dbReference type="PANTHER" id="PTHR30319">
    <property type="entry name" value="PHENYLACETIC ACID REGULATOR-RELATED TRANSCRIPTIONAL REPRESSOR"/>
    <property type="match status" value="1"/>
</dbReference>
<evidence type="ECO:0000259" key="4">
    <source>
        <dbReference type="Pfam" id="PF20803"/>
    </source>
</evidence>
<reference evidence="5 6" key="1">
    <citation type="submission" date="2023-02" db="EMBL/GenBank/DDBJ databases">
        <title>Genome sequencing required for Actinomycetospora new species description.</title>
        <authorList>
            <person name="Saimee Y."/>
            <person name="Duangmal K."/>
        </authorList>
    </citation>
    <scope>NUCLEOTIDE SEQUENCE [LARGE SCALE GENOMIC DNA]</scope>
    <source>
        <strain evidence="5 6">DW7H6</strain>
    </source>
</reference>
<dbReference type="InterPro" id="IPR036388">
    <property type="entry name" value="WH-like_DNA-bd_sf"/>
</dbReference>
<dbReference type="Gene3D" id="1.10.10.10">
    <property type="entry name" value="Winged helix-like DNA-binding domain superfamily/Winged helix DNA-binding domain"/>
    <property type="match status" value="1"/>
</dbReference>
<evidence type="ECO:0000313" key="6">
    <source>
        <dbReference type="Proteomes" id="UP001300763"/>
    </source>
</evidence>
<evidence type="ECO:0000259" key="2">
    <source>
        <dbReference type="Pfam" id="PF07848"/>
    </source>
</evidence>
<dbReference type="InterPro" id="IPR048846">
    <property type="entry name" value="PaaX-like_central"/>
</dbReference>
<feature type="domain" description="Transcriptional repressor PaaX-like N-terminal" evidence="2">
    <location>
        <begin position="27"/>
        <end position="88"/>
    </location>
</feature>
<evidence type="ECO:0000259" key="3">
    <source>
        <dbReference type="Pfam" id="PF08223"/>
    </source>
</evidence>
<dbReference type="PANTHER" id="PTHR30319:SF1">
    <property type="entry name" value="TRANSCRIPTIONAL REPRESSOR PAAX"/>
    <property type="match status" value="1"/>
</dbReference>
<sequence length="295" mass="32718">MSEHDVEPQHDVEVEPDVEPDADAPRPQAMLLTFLGGYLLGRGVHVATSSLVDVLGRAGVSEHATRSTVSRMARRDQIHRVRRGRQVYVGPTPATREVLRDGDARIWRTDVVNTHWDGSWTLLSFSLPDAWARERHLLRARLSWAGFGPLQGGLWIAPGDVDVRALADGLGLEGRLRAFGARALDGTDVDALVRDAWDLPALAARYQAFRARWGDAASRPHLPDPLAAQLVLQTDWLQAIRRDPRLPRRHLPPDWPAEPAHALFRDLYTTFEPGARTGAAALDVIPDEEATDRPP</sequence>
<dbReference type="Gene3D" id="3.30.70.2650">
    <property type="match status" value="1"/>
</dbReference>
<dbReference type="Pfam" id="PF07848">
    <property type="entry name" value="PaaX"/>
    <property type="match status" value="1"/>
</dbReference>
<organism evidence="5 6">
    <name type="scientific">Actinomycetospora lemnae</name>
    <dbReference type="NCBI Taxonomy" id="3019891"/>
    <lineage>
        <taxon>Bacteria</taxon>
        <taxon>Bacillati</taxon>
        <taxon>Actinomycetota</taxon>
        <taxon>Actinomycetes</taxon>
        <taxon>Pseudonocardiales</taxon>
        <taxon>Pseudonocardiaceae</taxon>
        <taxon>Actinomycetospora</taxon>
    </lineage>
</organism>
<dbReference type="PIRSF" id="PIRSF020623">
    <property type="entry name" value="PaaX"/>
    <property type="match status" value="1"/>
</dbReference>
<name>A0ABT5SPL5_9PSEU</name>
<keyword evidence="6" id="KW-1185">Reference proteome</keyword>
<accession>A0ABT5SPL5</accession>
<feature type="domain" description="Transcriptional repressor PaaX-like C-terminal" evidence="3">
    <location>
        <begin position="197"/>
        <end position="276"/>
    </location>
</feature>
<feature type="domain" description="Transcriptional repressor PaaX-like central Cas2-like" evidence="4">
    <location>
        <begin position="114"/>
        <end position="192"/>
    </location>
</feature>
<dbReference type="Pfam" id="PF08223">
    <property type="entry name" value="PaaX_C"/>
    <property type="match status" value="1"/>
</dbReference>
<dbReference type="InterPro" id="IPR012906">
    <property type="entry name" value="PaaX-like_N"/>
</dbReference>